<comment type="caution">
    <text evidence="1">The sequence shown here is derived from an EMBL/GenBank/DDBJ whole genome shotgun (WGS) entry which is preliminary data.</text>
</comment>
<proteinExistence type="predicted"/>
<name>A0A235EXZ8_9RHOO</name>
<evidence type="ECO:0000313" key="1">
    <source>
        <dbReference type="EMBL" id="OYD53663.1"/>
    </source>
</evidence>
<accession>A0A235EXZ8</accession>
<gene>
    <name evidence="1" type="ORF">CGK74_12005</name>
</gene>
<organism evidence="1 2">
    <name type="scientific">Thauera propionica</name>
    <dbReference type="NCBI Taxonomy" id="2019431"/>
    <lineage>
        <taxon>Bacteria</taxon>
        <taxon>Pseudomonadati</taxon>
        <taxon>Pseudomonadota</taxon>
        <taxon>Betaproteobacteria</taxon>
        <taxon>Rhodocyclales</taxon>
        <taxon>Zoogloeaceae</taxon>
        <taxon>Thauera</taxon>
    </lineage>
</organism>
<dbReference type="AlphaFoldDB" id="A0A235EXZ8"/>
<keyword evidence="2" id="KW-1185">Reference proteome</keyword>
<sequence>MFMNQMLNVAQVFASHIDDVSEGQRASYRHWLDSNPGVLDRIEERTRERVADDVSEGHINAISLARYYRIVDVARQEVKGVFTDAEVLMLLDGSPTSVMSGELNERVASLYYSEFGEEALSRDSMQYKLCKKLAGLTRLQELGLIDIIECAWRNPANGLEYAMAHLCRQIDA</sequence>
<protein>
    <submittedName>
        <fullName evidence="1">Uncharacterized protein</fullName>
    </submittedName>
</protein>
<evidence type="ECO:0000313" key="2">
    <source>
        <dbReference type="Proteomes" id="UP000215181"/>
    </source>
</evidence>
<dbReference type="EMBL" id="NOIH01000013">
    <property type="protein sequence ID" value="OYD53663.1"/>
    <property type="molecule type" value="Genomic_DNA"/>
</dbReference>
<reference evidence="1 2" key="1">
    <citation type="submission" date="2017-07" db="EMBL/GenBank/DDBJ databases">
        <title>Thauera sp. KNDSS-Mac4 genome sequence and assembly.</title>
        <authorList>
            <person name="Mayilraj S."/>
        </authorList>
    </citation>
    <scope>NUCLEOTIDE SEQUENCE [LARGE SCALE GENOMIC DNA]</scope>
    <source>
        <strain evidence="1 2">KNDSS-Mac4</strain>
    </source>
</reference>
<dbReference type="Proteomes" id="UP000215181">
    <property type="component" value="Unassembled WGS sequence"/>
</dbReference>